<name>A0A8H5GV85_9AGAR</name>
<dbReference type="Pfam" id="PF13949">
    <property type="entry name" value="ALIX_LYPXL_bnd"/>
    <property type="match status" value="2"/>
</dbReference>
<feature type="compositionally biased region" description="Pro residues" evidence="1">
    <location>
        <begin position="363"/>
        <end position="372"/>
    </location>
</feature>
<dbReference type="Gene3D" id="1.20.140.50">
    <property type="entry name" value="alix/aip1 like domains"/>
    <property type="match status" value="2"/>
</dbReference>
<organism evidence="3 4">
    <name type="scientific">Tricholomella constricta</name>
    <dbReference type="NCBI Taxonomy" id="117010"/>
    <lineage>
        <taxon>Eukaryota</taxon>
        <taxon>Fungi</taxon>
        <taxon>Dikarya</taxon>
        <taxon>Basidiomycota</taxon>
        <taxon>Agaricomycotina</taxon>
        <taxon>Agaricomycetes</taxon>
        <taxon>Agaricomycetidae</taxon>
        <taxon>Agaricales</taxon>
        <taxon>Tricholomatineae</taxon>
        <taxon>Lyophyllaceae</taxon>
        <taxon>Tricholomella</taxon>
    </lineage>
</organism>
<keyword evidence="4" id="KW-1185">Reference proteome</keyword>
<proteinExistence type="predicted"/>
<feature type="compositionally biased region" description="Pro residues" evidence="1">
    <location>
        <begin position="295"/>
        <end position="311"/>
    </location>
</feature>
<dbReference type="PANTHER" id="PTHR23030:SF39">
    <property type="entry name" value="PROGRAMMED CELL DEATH 6-INTERACTING PROTEIN"/>
    <property type="match status" value="1"/>
</dbReference>
<dbReference type="OrthoDB" id="64867at2759"/>
<gene>
    <name evidence="3" type="ORF">D9615_009568</name>
</gene>
<evidence type="ECO:0000259" key="2">
    <source>
        <dbReference type="Pfam" id="PF13949"/>
    </source>
</evidence>
<dbReference type="GO" id="GO:0005768">
    <property type="term" value="C:endosome"/>
    <property type="evidence" value="ECO:0007669"/>
    <property type="project" value="TreeGrafter"/>
</dbReference>
<evidence type="ECO:0000313" key="3">
    <source>
        <dbReference type="EMBL" id="KAF5371853.1"/>
    </source>
</evidence>
<evidence type="ECO:0000256" key="1">
    <source>
        <dbReference type="SAM" id="MobiDB-lite"/>
    </source>
</evidence>
<dbReference type="Proteomes" id="UP000565441">
    <property type="component" value="Unassembled WGS sequence"/>
</dbReference>
<sequence>MPQMTAQPPSLLRKAEEVRLETGPAKVTEDVQRLAQHDQAILDEAMDILGNEASEDEAARKHTTLDRLPSHEANVELVEKEKRNRAILAQAAMSDETVRQKWDEWERNIVELTWIEEDLETSIPSSTISSSAAPTAQGKQTQTHARALRVQIEALDDVHRAREQLVTPAMFEDVSDEEFAKFDRFLGEMADILAEIQRRNELFLQSRKDDPAVKEREHALQSLDLPYHKYREITRNLDEGFKVGFYNDLATIFLQFKEACKNWSRLRNQQIHSLSRSLQALSVGGGGGTNAAAPSSPPATPTPTEPAPAPTPCEAGVPMGTPPPSSPRQAPIAQAPTRKQPVGKSSLGLPAITSEWGFEDFQLPPPPPPGRQ</sequence>
<dbReference type="PANTHER" id="PTHR23030">
    <property type="entry name" value="PCD6 INTERACTING PROTEIN-RELATED"/>
    <property type="match status" value="1"/>
</dbReference>
<feature type="domain" description="ALIX V-shaped" evidence="2">
    <location>
        <begin position="167"/>
        <end position="269"/>
    </location>
</feature>
<feature type="region of interest" description="Disordered" evidence="1">
    <location>
        <begin position="282"/>
        <end position="372"/>
    </location>
</feature>
<dbReference type="InterPro" id="IPR025304">
    <property type="entry name" value="ALIX_V_dom"/>
</dbReference>
<feature type="domain" description="ALIX V-shaped" evidence="2">
    <location>
        <begin position="8"/>
        <end position="166"/>
    </location>
</feature>
<evidence type="ECO:0000313" key="4">
    <source>
        <dbReference type="Proteomes" id="UP000565441"/>
    </source>
</evidence>
<dbReference type="AlphaFoldDB" id="A0A8H5GV85"/>
<comment type="caution">
    <text evidence="3">The sequence shown here is derived from an EMBL/GenBank/DDBJ whole genome shotgun (WGS) entry which is preliminary data.</text>
</comment>
<reference evidence="3 4" key="1">
    <citation type="journal article" date="2020" name="ISME J.">
        <title>Uncovering the hidden diversity of litter-decomposition mechanisms in mushroom-forming fungi.</title>
        <authorList>
            <person name="Floudas D."/>
            <person name="Bentzer J."/>
            <person name="Ahren D."/>
            <person name="Johansson T."/>
            <person name="Persson P."/>
            <person name="Tunlid A."/>
        </authorList>
    </citation>
    <scope>NUCLEOTIDE SEQUENCE [LARGE SCALE GENOMIC DNA]</scope>
    <source>
        <strain evidence="3 4">CBS 661.87</strain>
    </source>
</reference>
<dbReference type="EMBL" id="JAACJP010000045">
    <property type="protein sequence ID" value="KAF5371853.1"/>
    <property type="molecule type" value="Genomic_DNA"/>
</dbReference>
<protein>
    <recommendedName>
        <fullName evidence="2">ALIX V-shaped domain-containing protein</fullName>
    </recommendedName>
</protein>
<accession>A0A8H5GV85</accession>